<dbReference type="AlphaFoldDB" id="A0A9N9JZS8"/>
<gene>
    <name evidence="1" type="ORF">DERYTH_LOCUS23433</name>
</gene>
<reference evidence="1" key="1">
    <citation type="submission" date="2021-06" db="EMBL/GenBank/DDBJ databases">
        <authorList>
            <person name="Kallberg Y."/>
            <person name="Tangrot J."/>
            <person name="Rosling A."/>
        </authorList>
    </citation>
    <scope>NUCLEOTIDE SEQUENCE</scope>
    <source>
        <strain evidence="1">MA453B</strain>
    </source>
</reference>
<evidence type="ECO:0000313" key="2">
    <source>
        <dbReference type="Proteomes" id="UP000789405"/>
    </source>
</evidence>
<proteinExistence type="predicted"/>
<dbReference type="EMBL" id="CAJVPY010035686">
    <property type="protein sequence ID" value="CAG8801297.1"/>
    <property type="molecule type" value="Genomic_DNA"/>
</dbReference>
<protein>
    <submittedName>
        <fullName evidence="1">16572_t:CDS:1</fullName>
    </submittedName>
</protein>
<comment type="caution">
    <text evidence="1">The sequence shown here is derived from an EMBL/GenBank/DDBJ whole genome shotgun (WGS) entry which is preliminary data.</text>
</comment>
<name>A0A9N9JZS8_9GLOM</name>
<keyword evidence="2" id="KW-1185">Reference proteome</keyword>
<accession>A0A9N9JZS8</accession>
<dbReference type="Proteomes" id="UP000789405">
    <property type="component" value="Unassembled WGS sequence"/>
</dbReference>
<organism evidence="1 2">
    <name type="scientific">Dentiscutata erythropus</name>
    <dbReference type="NCBI Taxonomy" id="1348616"/>
    <lineage>
        <taxon>Eukaryota</taxon>
        <taxon>Fungi</taxon>
        <taxon>Fungi incertae sedis</taxon>
        <taxon>Mucoromycota</taxon>
        <taxon>Glomeromycotina</taxon>
        <taxon>Glomeromycetes</taxon>
        <taxon>Diversisporales</taxon>
        <taxon>Gigasporaceae</taxon>
        <taxon>Dentiscutata</taxon>
    </lineage>
</organism>
<feature type="non-terminal residue" evidence="1">
    <location>
        <position position="153"/>
    </location>
</feature>
<evidence type="ECO:0000313" key="1">
    <source>
        <dbReference type="EMBL" id="CAG8801297.1"/>
    </source>
</evidence>
<sequence length="153" mass="17430">VAKDKLKKRVFPSNISTTVSSFDLNDLQLLKISFQPTPFKSNILPNVDADGFPEEYILPNISKKELLDKNLISKALKNLRSDKGMEEAKTDALIVIYNAYSKEFDYGLPQKKLITIKRWPEGVHQTSGLDVVEPSGRQNILKAFFKIRKHLLQ</sequence>
<dbReference type="OrthoDB" id="10468172at2759"/>